<dbReference type="GO" id="GO:0003677">
    <property type="term" value="F:DNA binding"/>
    <property type="evidence" value="ECO:0007669"/>
    <property type="project" value="UniProtKB-KW"/>
</dbReference>
<dbReference type="InterPro" id="IPR001387">
    <property type="entry name" value="Cro/C1-type_HTH"/>
</dbReference>
<dbReference type="GO" id="GO:0005829">
    <property type="term" value="C:cytosol"/>
    <property type="evidence" value="ECO:0007669"/>
    <property type="project" value="TreeGrafter"/>
</dbReference>
<gene>
    <name evidence="3" type="ORF">A33I_20065</name>
</gene>
<name>U6SLW1_9BACI</name>
<evidence type="ECO:0000259" key="2">
    <source>
        <dbReference type="PROSITE" id="PS50943"/>
    </source>
</evidence>
<keyword evidence="4" id="KW-1185">Reference proteome</keyword>
<organism evidence="3 4">
    <name type="scientific">Alkalihalophilus marmarensis DSM 21297</name>
    <dbReference type="NCBI Taxonomy" id="1188261"/>
    <lineage>
        <taxon>Bacteria</taxon>
        <taxon>Bacillati</taxon>
        <taxon>Bacillota</taxon>
        <taxon>Bacilli</taxon>
        <taxon>Bacillales</taxon>
        <taxon>Bacillaceae</taxon>
        <taxon>Alkalihalophilus</taxon>
    </lineage>
</organism>
<dbReference type="CDD" id="cd00093">
    <property type="entry name" value="HTH_XRE"/>
    <property type="match status" value="1"/>
</dbReference>
<evidence type="ECO:0000313" key="4">
    <source>
        <dbReference type="Proteomes" id="UP000017170"/>
    </source>
</evidence>
<proteinExistence type="predicted"/>
<dbReference type="GO" id="GO:0003700">
    <property type="term" value="F:DNA-binding transcription factor activity"/>
    <property type="evidence" value="ECO:0007669"/>
    <property type="project" value="TreeGrafter"/>
</dbReference>
<dbReference type="InterPro" id="IPR050807">
    <property type="entry name" value="TransReg_Diox_bact_type"/>
</dbReference>
<accession>U6SLW1</accession>
<protein>
    <recommendedName>
        <fullName evidence="2">HTH cro/C1-type domain-containing protein</fullName>
    </recommendedName>
</protein>
<reference evidence="3 4" key="1">
    <citation type="journal article" date="2013" name="Genome Announc.">
        <title>Genome Sequence of the Extreme Obligate Alkaliphile Bacillus marmarensis Strain DSM 21297.</title>
        <authorList>
            <person name="Wernick D.G."/>
            <person name="Choi K.Y."/>
            <person name="Tat C.A."/>
            <person name="Lafontaine Rivera J.G."/>
            <person name="Liao J.C."/>
        </authorList>
    </citation>
    <scope>NUCLEOTIDE SEQUENCE [LARGE SCALE GENOMIC DNA]</scope>
    <source>
        <strain evidence="3 4">DSM 21297</strain>
    </source>
</reference>
<dbReference type="PROSITE" id="PS50943">
    <property type="entry name" value="HTH_CROC1"/>
    <property type="match status" value="1"/>
</dbReference>
<dbReference type="InterPro" id="IPR010982">
    <property type="entry name" value="Lambda_DNA-bd_dom_sf"/>
</dbReference>
<dbReference type="SUPFAM" id="SSF47413">
    <property type="entry name" value="lambda repressor-like DNA-binding domains"/>
    <property type="match status" value="1"/>
</dbReference>
<dbReference type="EMBL" id="ATAE01000050">
    <property type="protein sequence ID" value="ERN51631.1"/>
    <property type="molecule type" value="Genomic_DNA"/>
</dbReference>
<dbReference type="Pfam" id="PF01381">
    <property type="entry name" value="HTH_3"/>
    <property type="match status" value="1"/>
</dbReference>
<keyword evidence="1" id="KW-0238">DNA-binding</keyword>
<dbReference type="SMART" id="SM00530">
    <property type="entry name" value="HTH_XRE"/>
    <property type="match status" value="1"/>
</dbReference>
<dbReference type="Gene3D" id="1.10.260.40">
    <property type="entry name" value="lambda repressor-like DNA-binding domains"/>
    <property type="match status" value="1"/>
</dbReference>
<comment type="caution">
    <text evidence="3">The sequence shown here is derived from an EMBL/GenBank/DDBJ whole genome shotgun (WGS) entry which is preliminary data.</text>
</comment>
<feature type="domain" description="HTH cro/C1-type" evidence="2">
    <location>
        <begin position="16"/>
        <end position="70"/>
    </location>
</feature>
<dbReference type="Proteomes" id="UP000017170">
    <property type="component" value="Unassembled WGS sequence"/>
</dbReference>
<evidence type="ECO:0000313" key="3">
    <source>
        <dbReference type="EMBL" id="ERN51631.1"/>
    </source>
</evidence>
<dbReference type="AlphaFoldDB" id="U6SLW1"/>
<dbReference type="PANTHER" id="PTHR46797:SF1">
    <property type="entry name" value="METHYLPHOSPHONATE SYNTHASE"/>
    <property type="match status" value="1"/>
</dbReference>
<evidence type="ECO:0000256" key="1">
    <source>
        <dbReference type="ARBA" id="ARBA00023125"/>
    </source>
</evidence>
<sequence length="92" mass="10389">MSMRNDHIRAIIGKNIKGLRTEKRISQEDLAGYANADRSYISLIERGKNEPSVSKLFAICKGLGIKPSMFINLIETEYNKLNTNKDEDGETN</sequence>
<dbReference type="PANTHER" id="PTHR46797">
    <property type="entry name" value="HTH-TYPE TRANSCRIPTIONAL REGULATOR"/>
    <property type="match status" value="1"/>
</dbReference>